<dbReference type="PROSITE" id="PS00583">
    <property type="entry name" value="PFKB_KINASES_1"/>
    <property type="match status" value="1"/>
</dbReference>
<dbReference type="GO" id="GO:0005829">
    <property type="term" value="C:cytosol"/>
    <property type="evidence" value="ECO:0007669"/>
    <property type="project" value="TreeGrafter"/>
</dbReference>
<name>A0A382SZ56_9ZZZZ</name>
<dbReference type="GO" id="GO:0033785">
    <property type="term" value="F:heptose 7-phosphate kinase activity"/>
    <property type="evidence" value="ECO:0007669"/>
    <property type="project" value="TreeGrafter"/>
</dbReference>
<keyword evidence="1" id="KW-0808">Transferase</keyword>
<dbReference type="SUPFAM" id="SSF53613">
    <property type="entry name" value="Ribokinase-like"/>
    <property type="match status" value="1"/>
</dbReference>
<protein>
    <recommendedName>
        <fullName evidence="3">Carbohydrate kinase PfkB domain-containing protein</fullName>
    </recommendedName>
</protein>
<evidence type="ECO:0000313" key="4">
    <source>
        <dbReference type="EMBL" id="SVD15003.1"/>
    </source>
</evidence>
<feature type="non-terminal residue" evidence="4">
    <location>
        <position position="138"/>
    </location>
</feature>
<evidence type="ECO:0000256" key="2">
    <source>
        <dbReference type="ARBA" id="ARBA00022777"/>
    </source>
</evidence>
<dbReference type="Gene3D" id="3.40.1190.20">
    <property type="match status" value="1"/>
</dbReference>
<organism evidence="4">
    <name type="scientific">marine metagenome</name>
    <dbReference type="NCBI Taxonomy" id="408172"/>
    <lineage>
        <taxon>unclassified sequences</taxon>
        <taxon>metagenomes</taxon>
        <taxon>ecological metagenomes</taxon>
    </lineage>
</organism>
<evidence type="ECO:0000259" key="3">
    <source>
        <dbReference type="Pfam" id="PF00294"/>
    </source>
</evidence>
<gene>
    <name evidence="4" type="ORF">METZ01_LOCUS367857</name>
</gene>
<dbReference type="PANTHER" id="PTHR46969">
    <property type="entry name" value="BIFUNCTIONAL PROTEIN HLDE"/>
    <property type="match status" value="1"/>
</dbReference>
<keyword evidence="2" id="KW-0418">Kinase</keyword>
<dbReference type="AlphaFoldDB" id="A0A382SZ56"/>
<dbReference type="PANTHER" id="PTHR46969:SF1">
    <property type="entry name" value="BIFUNCTIONAL PROTEIN HLDE"/>
    <property type="match status" value="1"/>
</dbReference>
<reference evidence="4" key="1">
    <citation type="submission" date="2018-05" db="EMBL/GenBank/DDBJ databases">
        <authorList>
            <person name="Lanie J.A."/>
            <person name="Ng W.-L."/>
            <person name="Kazmierczak K.M."/>
            <person name="Andrzejewski T.M."/>
            <person name="Davidsen T.M."/>
            <person name="Wayne K.J."/>
            <person name="Tettelin H."/>
            <person name="Glass J.I."/>
            <person name="Rusch D."/>
            <person name="Podicherti R."/>
            <person name="Tsui H.-C.T."/>
            <person name="Winkler M.E."/>
        </authorList>
    </citation>
    <scope>NUCLEOTIDE SEQUENCE</scope>
</reference>
<dbReference type="Pfam" id="PF00294">
    <property type="entry name" value="PfkB"/>
    <property type="match status" value="1"/>
</dbReference>
<sequence length="138" mass="15312">MIDHYIIGTSNRMSPEAPVPVVIPEQEYSIPGGAGNVAMNLSLMGANVTCVGCIGDDNWGKKLISILKNEGINIEAINIINNHPTTLKQRIYSDGKQVARLDTEKIINWQPDSEMKHDYNDYDIIILSDYNKGVLNEP</sequence>
<dbReference type="EMBL" id="UINC01132591">
    <property type="protein sequence ID" value="SVD15003.1"/>
    <property type="molecule type" value="Genomic_DNA"/>
</dbReference>
<evidence type="ECO:0000256" key="1">
    <source>
        <dbReference type="ARBA" id="ARBA00022679"/>
    </source>
</evidence>
<dbReference type="GO" id="GO:0033786">
    <property type="term" value="F:heptose-1-phosphate adenylyltransferase activity"/>
    <property type="evidence" value="ECO:0007669"/>
    <property type="project" value="TreeGrafter"/>
</dbReference>
<dbReference type="InterPro" id="IPR011611">
    <property type="entry name" value="PfkB_dom"/>
</dbReference>
<feature type="domain" description="Carbohydrate kinase PfkB" evidence="3">
    <location>
        <begin position="23"/>
        <end position="101"/>
    </location>
</feature>
<proteinExistence type="predicted"/>
<dbReference type="InterPro" id="IPR029056">
    <property type="entry name" value="Ribokinase-like"/>
</dbReference>
<accession>A0A382SZ56</accession>
<dbReference type="InterPro" id="IPR002173">
    <property type="entry name" value="Carboh/pur_kinase_PfkB_CS"/>
</dbReference>